<dbReference type="GeneID" id="3974363"/>
<dbReference type="RefSeq" id="YP_529693.1">
    <property type="nucleotide sequence ID" value="NC_007921.1"/>
</dbReference>
<evidence type="ECO:0000256" key="1">
    <source>
        <dbReference type="ARBA" id="ARBA00009121"/>
    </source>
</evidence>
<keyword evidence="3" id="KW-0119">Carbohydrate metabolism</keyword>
<dbReference type="EMBL" id="DQ123841">
    <property type="protein sequence ID" value="AAZ38189.1"/>
    <property type="molecule type" value="Genomic_DNA"/>
</dbReference>
<dbReference type="Pfam" id="PF08329">
    <property type="entry name" value="ChitinaseA_N"/>
    <property type="match status" value="1"/>
</dbReference>
<dbReference type="SMART" id="SM00636">
    <property type="entry name" value="Glyco_18"/>
    <property type="match status" value="1"/>
</dbReference>
<dbReference type="InterPro" id="IPR011583">
    <property type="entry name" value="Chitinase_II/V-like_cat"/>
</dbReference>
<dbReference type="SUPFAM" id="SSF51445">
    <property type="entry name" value="(Trans)glycosidases"/>
    <property type="match status" value="1"/>
</dbReference>
<dbReference type="InterPro" id="IPR050314">
    <property type="entry name" value="Glycosyl_Hydrlase_18"/>
</dbReference>
<keyword evidence="4 5" id="KW-0326">Glycosidase</keyword>
<dbReference type="InterPro" id="IPR029070">
    <property type="entry name" value="Chitinase_insertion_sf"/>
</dbReference>
<dbReference type="PROSITE" id="PS01095">
    <property type="entry name" value="GH18_1"/>
    <property type="match status" value="1"/>
</dbReference>
<dbReference type="InterPro" id="IPR013783">
    <property type="entry name" value="Ig-like_fold"/>
</dbReference>
<dbReference type="KEGG" id="vg:3974363"/>
<dbReference type="PROSITE" id="PS51910">
    <property type="entry name" value="GH18_2"/>
    <property type="match status" value="1"/>
</dbReference>
<dbReference type="InterPro" id="IPR014756">
    <property type="entry name" value="Ig_E-set"/>
</dbReference>
<dbReference type="CDD" id="cd02848">
    <property type="entry name" value="E_set_Chitinase_N"/>
    <property type="match status" value="1"/>
</dbReference>
<protein>
    <submittedName>
        <fullName evidence="7">Chitinase</fullName>
    </submittedName>
</protein>
<organism evidence="7 8">
    <name type="scientific">Agrotis segetum nuclear polyhedrosis virus</name>
    <name type="common">AsNPV</name>
    <dbReference type="NCBI Taxonomy" id="1962501"/>
    <lineage>
        <taxon>Viruses</taxon>
        <taxon>Viruses incertae sedis</taxon>
        <taxon>Naldaviricetes</taxon>
        <taxon>Lefavirales</taxon>
        <taxon>Baculoviridae</taxon>
        <taxon>Alphabaculovirus</taxon>
        <taxon>Alphabaculovirus agsegetum</taxon>
    </lineage>
</organism>
<evidence type="ECO:0000256" key="4">
    <source>
        <dbReference type="ARBA" id="ARBA00023295"/>
    </source>
</evidence>
<dbReference type="InterPro" id="IPR017853">
    <property type="entry name" value="GH"/>
</dbReference>
<dbReference type="PANTHER" id="PTHR11177:SF317">
    <property type="entry name" value="CHITINASE 12-RELATED"/>
    <property type="match status" value="1"/>
</dbReference>
<dbReference type="InterPro" id="IPR013540">
    <property type="entry name" value="ChitinaseA_N"/>
</dbReference>
<evidence type="ECO:0000259" key="6">
    <source>
        <dbReference type="PROSITE" id="PS51910"/>
    </source>
</evidence>
<dbReference type="OrthoDB" id="2555at10239"/>
<dbReference type="SUPFAM" id="SSF81296">
    <property type="entry name" value="E set domains"/>
    <property type="match status" value="1"/>
</dbReference>
<evidence type="ECO:0000256" key="2">
    <source>
        <dbReference type="ARBA" id="ARBA00022801"/>
    </source>
</evidence>
<proteinExistence type="inferred from homology"/>
<reference evidence="8" key="1">
    <citation type="journal article" date="2005" name="J. Invertebr. Pathol.">
        <title>Molecular characterization of Agrotis segetum nucleopolyhedrovirus from Poland.</title>
        <authorList>
            <person name="Jakubowska A."/>
            <person name="van Oers M.M."/>
            <person name="Ziemnicka J."/>
            <person name="Lipa J.J."/>
            <person name="Vlak J.M."/>
        </authorList>
    </citation>
    <scope>NUCLEOTIDE SEQUENCE [LARGE SCALE GENOMIC DNA]</scope>
</reference>
<organismHost>
    <name type="scientific">Lepidoptera</name>
    <name type="common">moths &amp; butterflies</name>
    <dbReference type="NCBI Taxonomy" id="7088"/>
</organismHost>
<dbReference type="InterPro" id="IPR001579">
    <property type="entry name" value="Glyco_hydro_18_chit_AS"/>
</dbReference>
<dbReference type="Gene3D" id="3.20.20.80">
    <property type="entry name" value="Glycosidases"/>
    <property type="match status" value="1"/>
</dbReference>
<dbReference type="Gene3D" id="3.10.50.10">
    <property type="match status" value="1"/>
</dbReference>
<keyword evidence="8" id="KW-1185">Reference proteome</keyword>
<keyword evidence="3" id="KW-0146">Chitin degradation</keyword>
<dbReference type="GO" id="GO:0006032">
    <property type="term" value="P:chitin catabolic process"/>
    <property type="evidence" value="ECO:0007669"/>
    <property type="project" value="UniProtKB-KW"/>
</dbReference>
<evidence type="ECO:0000313" key="8">
    <source>
        <dbReference type="Proteomes" id="UP000204644"/>
    </source>
</evidence>
<keyword evidence="3" id="KW-0624">Polysaccharide degradation</keyword>
<dbReference type="GO" id="GO:0005975">
    <property type="term" value="P:carbohydrate metabolic process"/>
    <property type="evidence" value="ECO:0007669"/>
    <property type="project" value="InterPro"/>
</dbReference>
<dbReference type="InterPro" id="IPR001223">
    <property type="entry name" value="Glyco_hydro18_cat"/>
</dbReference>
<keyword evidence="2 5" id="KW-0378">Hydrolase</keyword>
<dbReference type="GO" id="GO:0008061">
    <property type="term" value="F:chitin binding"/>
    <property type="evidence" value="ECO:0007669"/>
    <property type="project" value="InterPro"/>
</dbReference>
<name>Q287P9_NPVAS</name>
<dbReference type="PANTHER" id="PTHR11177">
    <property type="entry name" value="CHITINASE"/>
    <property type="match status" value="1"/>
</dbReference>
<dbReference type="CAZy" id="GH18">
    <property type="family name" value="Glycoside Hydrolase Family 18"/>
</dbReference>
<feature type="domain" description="GH18" evidence="6">
    <location>
        <begin position="164"/>
        <end position="563"/>
    </location>
</feature>
<dbReference type="Pfam" id="PF00704">
    <property type="entry name" value="Glyco_hydro_18"/>
    <property type="match status" value="1"/>
</dbReference>
<evidence type="ECO:0000256" key="5">
    <source>
        <dbReference type="RuleBase" id="RU000489"/>
    </source>
</evidence>
<dbReference type="SUPFAM" id="SSF54556">
    <property type="entry name" value="Chitinase insertion domain"/>
    <property type="match status" value="1"/>
</dbReference>
<comment type="similarity">
    <text evidence="1">Belongs to the glycosyl hydrolase 18 family. Chitinase class II subfamily.</text>
</comment>
<evidence type="ECO:0000313" key="7">
    <source>
        <dbReference type="EMBL" id="AAZ38189.1"/>
    </source>
</evidence>
<dbReference type="Proteomes" id="UP000204644">
    <property type="component" value="Segment"/>
</dbReference>
<sequence>MLLLMNMLIRFNYIMPYILTLFLAWALYANAAVPGVPSIDWADRNYALVKVNPESTSYEDLVIVSPSVEVPVSWNVWSGDSGDVAYILFDGVQLYKGDAAVKKAIVTVHTGGKFDMTVKLCNVDGCSTSSAVQVIIADTDGSHLSPLIYDYIENNKRFEKRTDKIVAAYFVEWGVYPRQFPVDKVPVPNLSHLLYGFVPICGGEGINDALKTVPGSFEALQRSCAGRADFKVSIHDPWAALQKPQKGVSAWNEPYRGNFGQLMATKLAYPHLKVLPSIGGWTLSDPFYHMHEPSVRRVFIDSVEEFLLTWKFFDGVDIDWEFPGGKGANPNVGDAERDRATYTALLSELRVRLDALGVRTNRYYALTSAISAGNDKIAVVNYTEAQKYLDTIFLMTYDFKGAWSNTDLGHQTALFAPAWRPDEPYCADRAVEALLKQNVPASKIALGVAMYGRGWTGVSSDGENPFLGVATGPVPGTWEAGVVDYRQIVHNITQYNYDYDEVAKGAYVYDRESGNLISYDDPKSVADKTKYVIDHELAGIFAWEIDADNGDLLNAINKGLGGKQADYLYNSNIGGYFDKIEL</sequence>
<dbReference type="GO" id="GO:0004568">
    <property type="term" value="F:chitinase activity"/>
    <property type="evidence" value="ECO:0007669"/>
    <property type="project" value="InterPro"/>
</dbReference>
<dbReference type="CDD" id="cd06548">
    <property type="entry name" value="GH18_chitinase"/>
    <property type="match status" value="1"/>
</dbReference>
<evidence type="ECO:0000256" key="3">
    <source>
        <dbReference type="ARBA" id="ARBA00023024"/>
    </source>
</evidence>
<dbReference type="Gene3D" id="2.60.40.10">
    <property type="entry name" value="Immunoglobulins"/>
    <property type="match status" value="1"/>
</dbReference>
<accession>Q287P9</accession>
<reference evidence="7 8" key="2">
    <citation type="journal article" date="2006" name="J. Gen. Virol.">
        <title>Genome sequence of an enhancin gene-rich nucleopolyhedrovirus (NPV) from Agrotis segetum: collinearity with Spodoptera exigua multiple NPV.</title>
        <authorList>
            <person name="Jakubowska A.K."/>
            <person name="Peters S.A."/>
            <person name="Ziemnicka J."/>
            <person name="Vlak J.M."/>
            <person name="van Oers M.M."/>
        </authorList>
    </citation>
    <scope>NUCLEOTIDE SEQUENCE [LARGE SCALE GENOMIC DNA]</scope>
</reference>